<accession>A0AAV6U8N3</accession>
<evidence type="ECO:0000313" key="2">
    <source>
        <dbReference type="EMBL" id="KAG8180208.1"/>
    </source>
</evidence>
<feature type="compositionally biased region" description="Polar residues" evidence="1">
    <location>
        <begin position="282"/>
        <end position="292"/>
    </location>
</feature>
<proteinExistence type="predicted"/>
<reference evidence="2 3" key="1">
    <citation type="journal article" date="2022" name="Nat. Ecol. Evol.">
        <title>A masculinizing supergene underlies an exaggerated male reproductive morph in a spider.</title>
        <authorList>
            <person name="Hendrickx F."/>
            <person name="De Corte Z."/>
            <person name="Sonet G."/>
            <person name="Van Belleghem S.M."/>
            <person name="Kostlbacher S."/>
            <person name="Vangestel C."/>
        </authorList>
    </citation>
    <scope>NUCLEOTIDE SEQUENCE [LARGE SCALE GENOMIC DNA]</scope>
    <source>
        <strain evidence="2">W744_W776</strain>
    </source>
</reference>
<dbReference type="Proteomes" id="UP000827092">
    <property type="component" value="Unassembled WGS sequence"/>
</dbReference>
<organism evidence="2 3">
    <name type="scientific">Oedothorax gibbosus</name>
    <dbReference type="NCBI Taxonomy" id="931172"/>
    <lineage>
        <taxon>Eukaryota</taxon>
        <taxon>Metazoa</taxon>
        <taxon>Ecdysozoa</taxon>
        <taxon>Arthropoda</taxon>
        <taxon>Chelicerata</taxon>
        <taxon>Arachnida</taxon>
        <taxon>Araneae</taxon>
        <taxon>Araneomorphae</taxon>
        <taxon>Entelegynae</taxon>
        <taxon>Araneoidea</taxon>
        <taxon>Linyphiidae</taxon>
        <taxon>Erigoninae</taxon>
        <taxon>Oedothorax</taxon>
    </lineage>
</organism>
<gene>
    <name evidence="2" type="ORF">JTE90_003164</name>
</gene>
<comment type="caution">
    <text evidence="2">The sequence shown here is derived from an EMBL/GenBank/DDBJ whole genome shotgun (WGS) entry which is preliminary data.</text>
</comment>
<feature type="region of interest" description="Disordered" evidence="1">
    <location>
        <begin position="265"/>
        <end position="292"/>
    </location>
</feature>
<dbReference type="EMBL" id="JAFNEN010000576">
    <property type="protein sequence ID" value="KAG8180208.1"/>
    <property type="molecule type" value="Genomic_DNA"/>
</dbReference>
<protein>
    <submittedName>
        <fullName evidence="2">Uncharacterized protein</fullName>
    </submittedName>
</protein>
<evidence type="ECO:0000313" key="3">
    <source>
        <dbReference type="Proteomes" id="UP000827092"/>
    </source>
</evidence>
<sequence>MQFMVDSLHRCKIISFTQASNLPNSLCCDINNKDCMYGTCSRCEVKHINLNLNDIEEQQDVITYYKWIRKNEERLDSKKNLIRSSLGSSFASFTNDSEDIIHFQSDGPTTQYRNKTNLFLLTYFANKLGLKEVKWNFSEAGHGKSSADGVGGQLKTKADQFVAHGTDIPDAHTFYTVLKNSEIKVQLFQVSTKDIEAIDEHVMPGLKAITNTMKLKQVVWGSKSPNQLSLRTLSCFACEVKCKHYASKPSVWNFATIPALRPISQKPHQPIAPSANVRRTRSSCQTKSKNKN</sequence>
<keyword evidence="3" id="KW-1185">Reference proteome</keyword>
<name>A0AAV6U8N3_9ARAC</name>
<evidence type="ECO:0000256" key="1">
    <source>
        <dbReference type="SAM" id="MobiDB-lite"/>
    </source>
</evidence>
<dbReference type="PANTHER" id="PTHR46601:SF1">
    <property type="entry name" value="ADF-H DOMAIN-CONTAINING PROTEIN"/>
    <property type="match status" value="1"/>
</dbReference>
<dbReference type="PANTHER" id="PTHR46601">
    <property type="entry name" value="ULP_PROTEASE DOMAIN-CONTAINING PROTEIN"/>
    <property type="match status" value="1"/>
</dbReference>
<dbReference type="AlphaFoldDB" id="A0AAV6U8N3"/>